<proteinExistence type="predicted"/>
<organism evidence="2 3">
    <name type="scientific">Trifolium pratense</name>
    <name type="common">Red clover</name>
    <dbReference type="NCBI Taxonomy" id="57577"/>
    <lineage>
        <taxon>Eukaryota</taxon>
        <taxon>Viridiplantae</taxon>
        <taxon>Streptophyta</taxon>
        <taxon>Embryophyta</taxon>
        <taxon>Tracheophyta</taxon>
        <taxon>Spermatophyta</taxon>
        <taxon>Magnoliopsida</taxon>
        <taxon>eudicotyledons</taxon>
        <taxon>Gunneridae</taxon>
        <taxon>Pentapetalae</taxon>
        <taxon>rosids</taxon>
        <taxon>fabids</taxon>
        <taxon>Fabales</taxon>
        <taxon>Fabaceae</taxon>
        <taxon>Papilionoideae</taxon>
        <taxon>50 kb inversion clade</taxon>
        <taxon>NPAAA clade</taxon>
        <taxon>Hologalegina</taxon>
        <taxon>IRL clade</taxon>
        <taxon>Trifolieae</taxon>
        <taxon>Trifolium</taxon>
    </lineage>
</organism>
<accession>A0A2K3NYP2</accession>
<reference evidence="2 3" key="2">
    <citation type="journal article" date="2017" name="Front. Plant Sci.">
        <title>Gene Classification and Mining of Molecular Markers Useful in Red Clover (Trifolium pratense) Breeding.</title>
        <authorList>
            <person name="Istvanek J."/>
            <person name="Dluhosova J."/>
            <person name="Dluhos P."/>
            <person name="Patkova L."/>
            <person name="Nedelnik J."/>
            <person name="Repkova J."/>
        </authorList>
    </citation>
    <scope>NUCLEOTIDE SEQUENCE [LARGE SCALE GENOMIC DNA]</scope>
    <source>
        <strain evidence="3">cv. Tatra</strain>
        <tissue evidence="2">Young leaves</tissue>
    </source>
</reference>
<name>A0A2K3NYP2_TRIPR</name>
<dbReference type="Proteomes" id="UP000236291">
    <property type="component" value="Unassembled WGS sequence"/>
</dbReference>
<evidence type="ECO:0000313" key="2">
    <source>
        <dbReference type="EMBL" id="PNY08133.1"/>
    </source>
</evidence>
<evidence type="ECO:0000256" key="1">
    <source>
        <dbReference type="SAM" id="MobiDB-lite"/>
    </source>
</evidence>
<sequence>MLSGTEKDARMRMDDSSVEGGGRGREKVVAKIDDSKPESRRDTGFGLRPAAIARPFAAVITATVEIASQRQAEGVTVATSSSTRFRYCML</sequence>
<gene>
    <name evidence="2" type="ORF">L195_g004645</name>
</gene>
<protein>
    <submittedName>
        <fullName evidence="2">Uncharacterized protein</fullName>
    </submittedName>
</protein>
<reference evidence="2 3" key="1">
    <citation type="journal article" date="2014" name="Am. J. Bot.">
        <title>Genome assembly and annotation for red clover (Trifolium pratense; Fabaceae).</title>
        <authorList>
            <person name="Istvanek J."/>
            <person name="Jaros M."/>
            <person name="Krenek A."/>
            <person name="Repkova J."/>
        </authorList>
    </citation>
    <scope>NUCLEOTIDE SEQUENCE [LARGE SCALE GENOMIC DNA]</scope>
    <source>
        <strain evidence="3">cv. Tatra</strain>
        <tissue evidence="2">Young leaves</tissue>
    </source>
</reference>
<dbReference type="EMBL" id="ASHM01002312">
    <property type="protein sequence ID" value="PNY08133.1"/>
    <property type="molecule type" value="Genomic_DNA"/>
</dbReference>
<dbReference type="AlphaFoldDB" id="A0A2K3NYP2"/>
<comment type="caution">
    <text evidence="2">The sequence shown here is derived from an EMBL/GenBank/DDBJ whole genome shotgun (WGS) entry which is preliminary data.</text>
</comment>
<evidence type="ECO:0000313" key="3">
    <source>
        <dbReference type="Proteomes" id="UP000236291"/>
    </source>
</evidence>
<feature type="compositionally biased region" description="Basic and acidic residues" evidence="1">
    <location>
        <begin position="22"/>
        <end position="43"/>
    </location>
</feature>
<feature type="compositionally biased region" description="Basic and acidic residues" evidence="1">
    <location>
        <begin position="1"/>
        <end position="15"/>
    </location>
</feature>
<feature type="region of interest" description="Disordered" evidence="1">
    <location>
        <begin position="1"/>
        <end position="46"/>
    </location>
</feature>